<dbReference type="SUPFAM" id="SSF53623">
    <property type="entry name" value="MurD-like peptide ligases, catalytic domain"/>
    <property type="match status" value="1"/>
</dbReference>
<dbReference type="GO" id="GO:0004326">
    <property type="term" value="F:tetrahydrofolylpolyglutamate synthase activity"/>
    <property type="evidence" value="ECO:0007669"/>
    <property type="project" value="UniProtKB-EC"/>
</dbReference>
<evidence type="ECO:0000256" key="3">
    <source>
        <dbReference type="ARBA" id="ARBA00004799"/>
    </source>
</evidence>
<dbReference type="EC" id="6.3.2.17" evidence="8"/>
<evidence type="ECO:0000256" key="19">
    <source>
        <dbReference type="ARBA" id="ARBA00047493"/>
    </source>
</evidence>
<feature type="domain" description="Mur ligase central" evidence="25">
    <location>
        <begin position="46"/>
        <end position="263"/>
    </location>
</feature>
<keyword evidence="14" id="KW-0460">Magnesium</keyword>
<dbReference type="InterPro" id="IPR001645">
    <property type="entry name" value="Folylpolyglutamate_synth"/>
</dbReference>
<dbReference type="FunFam" id="3.40.1190.10:FF:000004">
    <property type="entry name" value="Dihydrofolate synthase/folylpolyglutamate synthase"/>
    <property type="match status" value="1"/>
</dbReference>
<comment type="function">
    <text evidence="2">Functions in two distinct reactions of the de novo folate biosynthetic pathway. Catalyzes the addition of a glutamate residue to dihydropteroate (7,8-dihydropteroate or H2Pte) to form dihydrofolate (7,8-dihydrofolate monoglutamate or H2Pte-Glu). Also catalyzes successive additions of L-glutamate to tetrahydrofolate or 10-formyltetrahydrofolate or 5,10-methylenetetrahydrofolate, leading to folylpolyglutamate derivatives.</text>
</comment>
<dbReference type="GO" id="GO:0008841">
    <property type="term" value="F:dihydrofolate synthase activity"/>
    <property type="evidence" value="ECO:0007669"/>
    <property type="project" value="UniProtKB-EC"/>
</dbReference>
<name>A0A484HND1_9BACT</name>
<dbReference type="InterPro" id="IPR018109">
    <property type="entry name" value="Folylpolyglutamate_synth_CS"/>
</dbReference>
<dbReference type="EMBL" id="CAACVI010000049">
    <property type="protein sequence ID" value="VEN75078.1"/>
    <property type="molecule type" value="Genomic_DNA"/>
</dbReference>
<evidence type="ECO:0000256" key="17">
    <source>
        <dbReference type="ARBA" id="ARBA00030592"/>
    </source>
</evidence>
<protein>
    <recommendedName>
        <fullName evidence="9">Dihydrofolate synthase/folylpolyglutamate synthase</fullName>
        <ecNumber evidence="7">6.3.2.12</ecNumber>
        <ecNumber evidence="8">6.3.2.17</ecNumber>
    </recommendedName>
    <alternativeName>
        <fullName evidence="18">Folylpoly-gamma-glutamate synthetase-dihydrofolate synthetase</fullName>
    </alternativeName>
    <alternativeName>
        <fullName evidence="16">Folylpolyglutamate synthetase</fullName>
    </alternativeName>
    <alternativeName>
        <fullName evidence="17">Tetrahydrofolylpolyglutamate synthase</fullName>
    </alternativeName>
</protein>
<evidence type="ECO:0000256" key="11">
    <source>
        <dbReference type="ARBA" id="ARBA00022723"/>
    </source>
</evidence>
<accession>A0A484HND1</accession>
<evidence type="ECO:0000256" key="4">
    <source>
        <dbReference type="ARBA" id="ARBA00005150"/>
    </source>
</evidence>
<comment type="catalytic activity">
    <reaction evidence="20">
        <text>10-formyltetrahydrofolyl-(gamma-L-Glu)(n) + L-glutamate + ATP = 10-formyltetrahydrofolyl-(gamma-L-Glu)(n+1) + ADP + phosphate + H(+)</text>
        <dbReference type="Rhea" id="RHEA:51904"/>
        <dbReference type="Rhea" id="RHEA-COMP:13088"/>
        <dbReference type="Rhea" id="RHEA-COMP:14300"/>
        <dbReference type="ChEBI" id="CHEBI:15378"/>
        <dbReference type="ChEBI" id="CHEBI:29985"/>
        <dbReference type="ChEBI" id="CHEBI:30616"/>
        <dbReference type="ChEBI" id="CHEBI:43474"/>
        <dbReference type="ChEBI" id="CHEBI:134413"/>
        <dbReference type="ChEBI" id="CHEBI:456216"/>
        <dbReference type="EC" id="6.3.2.17"/>
    </reaction>
</comment>
<dbReference type="GO" id="GO:0046656">
    <property type="term" value="P:folic acid biosynthetic process"/>
    <property type="evidence" value="ECO:0007669"/>
    <property type="project" value="UniProtKB-KW"/>
</dbReference>
<evidence type="ECO:0000256" key="13">
    <source>
        <dbReference type="ARBA" id="ARBA00022840"/>
    </source>
</evidence>
<dbReference type="EC" id="6.3.2.12" evidence="7"/>
<dbReference type="Pfam" id="PF02875">
    <property type="entry name" value="Mur_ligase_C"/>
    <property type="match status" value="1"/>
</dbReference>
<dbReference type="PANTHER" id="PTHR11136:SF0">
    <property type="entry name" value="DIHYDROFOLATE SYNTHETASE-RELATED"/>
    <property type="match status" value="1"/>
</dbReference>
<dbReference type="GO" id="GO:0046654">
    <property type="term" value="P:tetrahydrofolate biosynthetic process"/>
    <property type="evidence" value="ECO:0007669"/>
    <property type="project" value="UniProtKB-UniPathway"/>
</dbReference>
<comment type="subunit">
    <text evidence="6">Monomer.</text>
</comment>
<dbReference type="InterPro" id="IPR036615">
    <property type="entry name" value="Mur_ligase_C_dom_sf"/>
</dbReference>
<organism evidence="26">
    <name type="scientific">uncultured Desulfobacteraceae bacterium</name>
    <dbReference type="NCBI Taxonomy" id="218296"/>
    <lineage>
        <taxon>Bacteria</taxon>
        <taxon>Pseudomonadati</taxon>
        <taxon>Thermodesulfobacteriota</taxon>
        <taxon>Desulfobacteria</taxon>
        <taxon>Desulfobacterales</taxon>
        <taxon>Desulfobacteraceae</taxon>
        <taxon>environmental samples</taxon>
    </lineage>
</organism>
<evidence type="ECO:0000313" key="26">
    <source>
        <dbReference type="EMBL" id="VEN75078.1"/>
    </source>
</evidence>
<dbReference type="InterPro" id="IPR004101">
    <property type="entry name" value="Mur_ligase_C"/>
</dbReference>
<evidence type="ECO:0000256" key="21">
    <source>
        <dbReference type="ARBA" id="ARBA00049035"/>
    </source>
</evidence>
<comment type="pathway">
    <text evidence="3">Cofactor biosynthesis; tetrahydrofolate biosynthesis; 7,8-dihydrofolate from 2-amino-4-hydroxy-6-hydroxymethyl-7,8-dihydropteridine diphosphate and 4-aminobenzoate: step 2/2.</text>
</comment>
<evidence type="ECO:0000259" key="25">
    <source>
        <dbReference type="Pfam" id="PF08245"/>
    </source>
</evidence>
<evidence type="ECO:0000256" key="20">
    <source>
        <dbReference type="ARBA" id="ARBA00047808"/>
    </source>
</evidence>
<dbReference type="InterPro" id="IPR013221">
    <property type="entry name" value="Mur_ligase_cen"/>
</dbReference>
<evidence type="ECO:0000256" key="22">
    <source>
        <dbReference type="ARBA" id="ARBA00049161"/>
    </source>
</evidence>
<evidence type="ECO:0000256" key="5">
    <source>
        <dbReference type="ARBA" id="ARBA00008276"/>
    </source>
</evidence>
<evidence type="ECO:0000256" key="7">
    <source>
        <dbReference type="ARBA" id="ARBA00013023"/>
    </source>
</evidence>
<keyword evidence="12 23" id="KW-0547">Nucleotide-binding</keyword>
<evidence type="ECO:0000256" key="9">
    <source>
        <dbReference type="ARBA" id="ARBA00019357"/>
    </source>
</evidence>
<dbReference type="AlphaFoldDB" id="A0A484HND1"/>
<dbReference type="InterPro" id="IPR036565">
    <property type="entry name" value="Mur-like_cat_sf"/>
</dbReference>
<sequence length="432" mass="46366">MTASYDACLKEMYALRRFGIKLGLSKTRSILKNLGDPQGRFSAIHVAGTNGKGSIASCLASILRAAGFRAGLYTSPHLVRFNERMVINGRQISDPDVVRAYEAVRQAARGGDREPTFFEFATAMALFYFGEKDVDWAVIETGMGGRLDATNVIEPELSIISNISLEHREYLGNSIAEIAGEKGGIIKPSVPVLTGAGQKSALAVLKSVAEKKSAPLFKMGTDFRVRKQPDGTFSYYGMDSRLRGLSTPLPGSHQVENAALALAGCEMLNRRGLGLSGEAIRRGVAENRWPGRLEVVLKKPLVILDGAHNLMAARKLGKFMAGNLDPEKTVLIIGVLDDKPYASILKSLLPRCARAVITQAKTGRAIDPEILLKEAKKNLPNVSVIPDVKEAVIRTVKEAGADQAICVAGSLYVVGEARPALTDLAGSLPPSV</sequence>
<comment type="catalytic activity">
    <reaction evidence="22">
        <text>7,8-dihydropteroate + L-glutamate + ATP = 7,8-dihydrofolate + ADP + phosphate + H(+)</text>
        <dbReference type="Rhea" id="RHEA:23584"/>
        <dbReference type="ChEBI" id="CHEBI:15378"/>
        <dbReference type="ChEBI" id="CHEBI:17839"/>
        <dbReference type="ChEBI" id="CHEBI:29985"/>
        <dbReference type="ChEBI" id="CHEBI:30616"/>
        <dbReference type="ChEBI" id="CHEBI:43474"/>
        <dbReference type="ChEBI" id="CHEBI:57451"/>
        <dbReference type="ChEBI" id="CHEBI:456216"/>
        <dbReference type="EC" id="6.3.2.12"/>
    </reaction>
</comment>
<evidence type="ECO:0000256" key="12">
    <source>
        <dbReference type="ARBA" id="ARBA00022741"/>
    </source>
</evidence>
<proteinExistence type="inferred from homology"/>
<dbReference type="PROSITE" id="PS01011">
    <property type="entry name" value="FOLYLPOLYGLU_SYNT_1"/>
    <property type="match status" value="1"/>
</dbReference>
<comment type="similarity">
    <text evidence="5 23">Belongs to the folylpolyglutamate synthase family.</text>
</comment>
<dbReference type="UniPathway" id="UPA00077">
    <property type="reaction ID" value="UER00157"/>
</dbReference>
<evidence type="ECO:0000256" key="1">
    <source>
        <dbReference type="ARBA" id="ARBA00001946"/>
    </source>
</evidence>
<evidence type="ECO:0000256" key="10">
    <source>
        <dbReference type="ARBA" id="ARBA00022598"/>
    </source>
</evidence>
<dbReference type="SUPFAM" id="SSF53244">
    <property type="entry name" value="MurD-like peptide ligases, peptide-binding domain"/>
    <property type="match status" value="1"/>
</dbReference>
<comment type="pathway">
    <text evidence="4">Cofactor biosynthesis; tetrahydrofolylpolyglutamate biosynthesis.</text>
</comment>
<comment type="catalytic activity">
    <reaction evidence="19">
        <text>(6S)-5,6,7,8-tetrahydrofolyl-(gamma-L-Glu)(n) + L-glutamate + ATP = (6S)-5,6,7,8-tetrahydrofolyl-(gamma-L-Glu)(n+1) + ADP + phosphate + H(+)</text>
        <dbReference type="Rhea" id="RHEA:10580"/>
        <dbReference type="Rhea" id="RHEA-COMP:14738"/>
        <dbReference type="Rhea" id="RHEA-COMP:14740"/>
        <dbReference type="ChEBI" id="CHEBI:15378"/>
        <dbReference type="ChEBI" id="CHEBI:29985"/>
        <dbReference type="ChEBI" id="CHEBI:30616"/>
        <dbReference type="ChEBI" id="CHEBI:43474"/>
        <dbReference type="ChEBI" id="CHEBI:141005"/>
        <dbReference type="ChEBI" id="CHEBI:456216"/>
        <dbReference type="EC" id="6.3.2.17"/>
    </reaction>
</comment>
<dbReference type="NCBIfam" id="TIGR01499">
    <property type="entry name" value="folC"/>
    <property type="match status" value="1"/>
</dbReference>
<dbReference type="PANTHER" id="PTHR11136">
    <property type="entry name" value="FOLYLPOLYGLUTAMATE SYNTHASE-RELATED"/>
    <property type="match status" value="1"/>
</dbReference>
<comment type="cofactor">
    <cofactor evidence="1">
        <name>Mg(2+)</name>
        <dbReference type="ChEBI" id="CHEBI:18420"/>
    </cofactor>
</comment>
<evidence type="ECO:0000256" key="8">
    <source>
        <dbReference type="ARBA" id="ARBA00013025"/>
    </source>
</evidence>
<evidence type="ECO:0000259" key="24">
    <source>
        <dbReference type="Pfam" id="PF02875"/>
    </source>
</evidence>
<dbReference type="GO" id="GO:0046872">
    <property type="term" value="F:metal ion binding"/>
    <property type="evidence" value="ECO:0007669"/>
    <property type="project" value="UniProtKB-KW"/>
</dbReference>
<keyword evidence="11" id="KW-0479">Metal-binding</keyword>
<feature type="domain" description="Mur ligase C-terminal" evidence="24">
    <location>
        <begin position="291"/>
        <end position="410"/>
    </location>
</feature>
<evidence type="ECO:0000256" key="16">
    <source>
        <dbReference type="ARBA" id="ARBA00030048"/>
    </source>
</evidence>
<dbReference type="PIRSF" id="PIRSF001563">
    <property type="entry name" value="Folylpolyglu_synth"/>
    <property type="match status" value="1"/>
</dbReference>
<evidence type="ECO:0000256" key="15">
    <source>
        <dbReference type="ARBA" id="ARBA00022909"/>
    </source>
</evidence>
<evidence type="ECO:0000256" key="6">
    <source>
        <dbReference type="ARBA" id="ARBA00011245"/>
    </source>
</evidence>
<keyword evidence="13 23" id="KW-0067">ATP-binding</keyword>
<dbReference type="GO" id="GO:0005524">
    <property type="term" value="F:ATP binding"/>
    <property type="evidence" value="ECO:0007669"/>
    <property type="project" value="UniProtKB-KW"/>
</dbReference>
<evidence type="ECO:0000256" key="23">
    <source>
        <dbReference type="PIRNR" id="PIRNR001563"/>
    </source>
</evidence>
<keyword evidence="15" id="KW-0289">Folate biosynthesis</keyword>
<evidence type="ECO:0000256" key="2">
    <source>
        <dbReference type="ARBA" id="ARBA00002714"/>
    </source>
</evidence>
<evidence type="ECO:0000256" key="14">
    <source>
        <dbReference type="ARBA" id="ARBA00022842"/>
    </source>
</evidence>
<dbReference type="GO" id="GO:0005737">
    <property type="term" value="C:cytoplasm"/>
    <property type="evidence" value="ECO:0007669"/>
    <property type="project" value="TreeGrafter"/>
</dbReference>
<evidence type="ECO:0000256" key="18">
    <source>
        <dbReference type="ARBA" id="ARBA00032510"/>
    </source>
</evidence>
<keyword evidence="10 23" id="KW-0436">Ligase</keyword>
<comment type="catalytic activity">
    <reaction evidence="21">
        <text>(6R)-5,10-methylenetetrahydrofolyl-(gamma-L-Glu)(n) + L-glutamate + ATP = (6R)-5,10-methylenetetrahydrofolyl-(gamma-L-Glu)(n+1) + ADP + phosphate + H(+)</text>
        <dbReference type="Rhea" id="RHEA:51912"/>
        <dbReference type="Rhea" id="RHEA-COMP:13257"/>
        <dbReference type="Rhea" id="RHEA-COMP:13258"/>
        <dbReference type="ChEBI" id="CHEBI:15378"/>
        <dbReference type="ChEBI" id="CHEBI:29985"/>
        <dbReference type="ChEBI" id="CHEBI:30616"/>
        <dbReference type="ChEBI" id="CHEBI:43474"/>
        <dbReference type="ChEBI" id="CHEBI:136572"/>
        <dbReference type="ChEBI" id="CHEBI:456216"/>
        <dbReference type="EC" id="6.3.2.17"/>
    </reaction>
</comment>
<gene>
    <name evidence="26" type="ORF">EPICR_60065</name>
</gene>
<dbReference type="PROSITE" id="PS01012">
    <property type="entry name" value="FOLYLPOLYGLU_SYNT_2"/>
    <property type="match status" value="1"/>
</dbReference>
<dbReference type="Gene3D" id="3.40.1190.10">
    <property type="entry name" value="Mur-like, catalytic domain"/>
    <property type="match status" value="1"/>
</dbReference>
<dbReference type="Gene3D" id="3.90.190.20">
    <property type="entry name" value="Mur ligase, C-terminal domain"/>
    <property type="match status" value="1"/>
</dbReference>
<dbReference type="Pfam" id="PF08245">
    <property type="entry name" value="Mur_ligase_M"/>
    <property type="match status" value="1"/>
</dbReference>
<reference evidence="26" key="1">
    <citation type="submission" date="2019-01" db="EMBL/GenBank/DDBJ databases">
        <authorList>
            <consortium name="Genoscope - CEA"/>
            <person name="William W."/>
        </authorList>
    </citation>
    <scope>NUCLEOTIDE SEQUENCE</scope>
    <source>
        <strain evidence="26">CR-1</strain>
    </source>
</reference>